<sequence length="454" mass="47400">MKISFNSQLKSISGLKGLYVFTVTGTLMNISSCVWALNSGTDLDLSLKPIAGGMAGAAFVRPQEVSAAVFGNPATLTQFKGFNFGLGAAILEPEVYSQQSNAGFSNESHSQAANYIAPDVALSGEVAQGLVIGAGIGVDSGLGADYRTQPINAGAGLGLQGNGVAGAATLPLQVELLSFSANLAAAYEITPKLSVGAALTVGYGIGQLGTGGNSSGLQSLTGNFGGTTASSHNISTRGSLGATYQLLPELSVGVSVKSPLKYSYRNVLSTTVGGNDRYQTLHVEQPFEVTWGLAGNPTRNLLLEADVLWKRWSESSLYQDIYQDQFLALLGGQWSQGNWQFRGGYSYASDVLRDKPNGTVSGASGLGTLPLDTPVPGVLNQNDLIKVVQTTLGPVVWQHTVTAGLGYQFNPKFRLDAFGAYAFEGSAHRETLALGSYSVNGSEWSIGAGANFHF</sequence>
<evidence type="ECO:0000256" key="3">
    <source>
        <dbReference type="ARBA" id="ARBA00022452"/>
    </source>
</evidence>
<proteinExistence type="inferred from homology"/>
<dbReference type="Gene3D" id="2.40.160.60">
    <property type="entry name" value="Outer membrane protein transport protein (OMPP1/FadL/TodX)"/>
    <property type="match status" value="1"/>
</dbReference>
<dbReference type="PANTHER" id="PTHR35093:SF8">
    <property type="entry name" value="OUTER MEMBRANE PROTEIN NMB0088-RELATED"/>
    <property type="match status" value="1"/>
</dbReference>
<evidence type="ECO:0000313" key="8">
    <source>
        <dbReference type="EMBL" id="OAI17827.1"/>
    </source>
</evidence>
<dbReference type="GO" id="GO:0009279">
    <property type="term" value="C:cell outer membrane"/>
    <property type="evidence" value="ECO:0007669"/>
    <property type="project" value="UniProtKB-SubCell"/>
</dbReference>
<dbReference type="InterPro" id="IPR005017">
    <property type="entry name" value="OMPP1/FadL/TodX"/>
</dbReference>
<evidence type="ECO:0000256" key="6">
    <source>
        <dbReference type="ARBA" id="ARBA00023136"/>
    </source>
</evidence>
<dbReference type="Pfam" id="PF03349">
    <property type="entry name" value="Toluene_X"/>
    <property type="match status" value="1"/>
</dbReference>
<keyword evidence="6" id="KW-0472">Membrane</keyword>
<comment type="caution">
    <text evidence="8">The sequence shown here is derived from an EMBL/GenBank/DDBJ whole genome shotgun (WGS) entry which is preliminary data.</text>
</comment>
<name>A0A177NIL9_9GAMM</name>
<accession>A0A177NIL9</accession>
<dbReference type="GO" id="GO:0015483">
    <property type="term" value="F:long-chain fatty acid transporting porin activity"/>
    <property type="evidence" value="ECO:0007669"/>
    <property type="project" value="TreeGrafter"/>
</dbReference>
<evidence type="ECO:0000256" key="4">
    <source>
        <dbReference type="ARBA" id="ARBA00022692"/>
    </source>
</evidence>
<dbReference type="PANTHER" id="PTHR35093">
    <property type="entry name" value="OUTER MEMBRANE PROTEIN NMB0088-RELATED"/>
    <property type="match status" value="1"/>
</dbReference>
<keyword evidence="7" id="KW-0998">Cell outer membrane</keyword>
<keyword evidence="9" id="KW-1185">Reference proteome</keyword>
<dbReference type="OrthoDB" id="19849at2"/>
<evidence type="ECO:0000256" key="7">
    <source>
        <dbReference type="ARBA" id="ARBA00023237"/>
    </source>
</evidence>
<gene>
    <name evidence="8" type="ORF">A1355_07025</name>
</gene>
<comment type="similarity">
    <text evidence="2">Belongs to the OmpP1/FadL family.</text>
</comment>
<organism evidence="8 9">
    <name type="scientific">Methylomonas koyamae</name>
    <dbReference type="NCBI Taxonomy" id="702114"/>
    <lineage>
        <taxon>Bacteria</taxon>
        <taxon>Pseudomonadati</taxon>
        <taxon>Pseudomonadota</taxon>
        <taxon>Gammaproteobacteria</taxon>
        <taxon>Methylococcales</taxon>
        <taxon>Methylococcaceae</taxon>
        <taxon>Methylomonas</taxon>
    </lineage>
</organism>
<protein>
    <submittedName>
        <fullName evidence="8">Long-chain fatty acid transport protein</fullName>
    </submittedName>
</protein>
<comment type="subcellular location">
    <subcellularLocation>
        <location evidence="1">Cell outer membrane</location>
        <topology evidence="1">Multi-pass membrane protein</topology>
    </subcellularLocation>
</comment>
<evidence type="ECO:0000313" key="9">
    <source>
        <dbReference type="Proteomes" id="UP000077628"/>
    </source>
</evidence>
<evidence type="ECO:0000256" key="2">
    <source>
        <dbReference type="ARBA" id="ARBA00008163"/>
    </source>
</evidence>
<dbReference type="SUPFAM" id="SSF56935">
    <property type="entry name" value="Porins"/>
    <property type="match status" value="1"/>
</dbReference>
<dbReference type="Proteomes" id="UP000077628">
    <property type="component" value="Unassembled WGS sequence"/>
</dbReference>
<keyword evidence="5" id="KW-0732">Signal</keyword>
<reference evidence="9" key="1">
    <citation type="submission" date="2016-03" db="EMBL/GenBank/DDBJ databases">
        <authorList>
            <person name="Heylen K."/>
            <person name="De Vos P."/>
            <person name="Vekeman B."/>
        </authorList>
    </citation>
    <scope>NUCLEOTIDE SEQUENCE [LARGE SCALE GENOMIC DNA]</scope>
    <source>
        <strain evidence="9">R-45383</strain>
    </source>
</reference>
<dbReference type="STRING" id="702114.A1355_07025"/>
<dbReference type="AlphaFoldDB" id="A0A177NIL9"/>
<keyword evidence="3" id="KW-1134">Transmembrane beta strand</keyword>
<keyword evidence="4" id="KW-0812">Transmembrane</keyword>
<evidence type="ECO:0000256" key="5">
    <source>
        <dbReference type="ARBA" id="ARBA00022729"/>
    </source>
</evidence>
<evidence type="ECO:0000256" key="1">
    <source>
        <dbReference type="ARBA" id="ARBA00004571"/>
    </source>
</evidence>
<dbReference type="EMBL" id="LUUK01000175">
    <property type="protein sequence ID" value="OAI17827.1"/>
    <property type="molecule type" value="Genomic_DNA"/>
</dbReference>